<feature type="domain" description="Cyclic nucleotide-binding" evidence="11">
    <location>
        <begin position="613"/>
        <end position="716"/>
    </location>
</feature>
<sequence>MLNHKNCYVLQPSIIRLQRHLPRKETSPDESQIPFKHRSRPFTANFRPRTAKAKKQPEIVGGEDLEKSVETIIARRRKTDSSTTTSSSAFSIPRPLPPSPPARVTTINEEGGDSSTPPFSPILLPPTTTTTTNPEIVFEAASREISQNSGLSPREQFEVMLDIDTSGQIQNPEAPSNDTEADVPQEEEKIVIIPESEREQMEVMLDIDTNAQVQSTENIPSKIETKEELKVIKDSIHSAIKIITPSASIEIHEPSDESFVEEEPTGISSFLTVPSEATSRRSSEIDSEDGRSSIQSRLSFIVQAKLHHYANDLRRRTSQVMEEVIQMDDDALSDDESEAAAAGAQQDQQASLMSLIGFDPDADTQTEISSRRQCFPHHIDPFTCLLPLDLFYIVAGPLAAFRIPRLLKIYAFWEFFDLLDSSFSNPYAIRITRTFCYMIYIIHCNSCVYYMLSAWQAFGQLAYNYKGQWYLNKWVYNNQGNAYIRCFYFTAAVATSTGNNPPPTNVIEFAYMTFSWMMGVFVFALLLGQIRDIVYNANKNAEEFRATMDKALGECKRLELPAHVQEKVRAWFMYTWEQQKTLDESKLVDKLPLKLQTDLALSVHYTTLSKVQLFQDCDRSLLRDLVLKLRPVIFLPGEMVCNKGDVGKEMYIVNQGVLEVVNDEKTKVFATLGEGVAFGEISLLAIGGNNRRTANIRSKGYSTLFVLSKEDLNDVIKDYPEAQILLKKKAKQMLKKDKSKSSKSRKDLRDDLVKISSVSAALPTPRMLSAVAQLLPKESDVAKELHFMMNKSNVKPQRLKRWSTIPDDVSDISDTEFPKQRLSGIHKSRSFDLGDFNNRKNAEN</sequence>
<organism evidence="12 13">
    <name type="scientific">Panagrolaimus superbus</name>
    <dbReference type="NCBI Taxonomy" id="310955"/>
    <lineage>
        <taxon>Eukaryota</taxon>
        <taxon>Metazoa</taxon>
        <taxon>Ecdysozoa</taxon>
        <taxon>Nematoda</taxon>
        <taxon>Chromadorea</taxon>
        <taxon>Rhabditida</taxon>
        <taxon>Tylenchina</taxon>
        <taxon>Panagrolaimomorpha</taxon>
        <taxon>Panagrolaimoidea</taxon>
        <taxon>Panagrolaimidae</taxon>
        <taxon>Panagrolaimus</taxon>
    </lineage>
</organism>
<dbReference type="FunFam" id="2.60.120.10:FF:000078">
    <property type="entry name" value="Cyclic nucleotide-gated channel"/>
    <property type="match status" value="1"/>
</dbReference>
<dbReference type="AlphaFoldDB" id="A0A914Z6K0"/>
<dbReference type="GO" id="GO:0005223">
    <property type="term" value="F:intracellularly cGMP-activated cation channel activity"/>
    <property type="evidence" value="ECO:0007669"/>
    <property type="project" value="TreeGrafter"/>
</dbReference>
<keyword evidence="12" id="KW-1185">Reference proteome</keyword>
<dbReference type="InterPro" id="IPR005821">
    <property type="entry name" value="Ion_trans_dom"/>
</dbReference>
<evidence type="ECO:0000256" key="3">
    <source>
        <dbReference type="ARBA" id="ARBA00022692"/>
    </source>
</evidence>
<dbReference type="Pfam" id="PF00520">
    <property type="entry name" value="Ion_trans"/>
    <property type="match status" value="1"/>
</dbReference>
<evidence type="ECO:0000256" key="9">
    <source>
        <dbReference type="SAM" id="MobiDB-lite"/>
    </source>
</evidence>
<keyword evidence="7" id="KW-1071">Ligand-gated ion channel</keyword>
<keyword evidence="5" id="KW-0406">Ion transport</keyword>
<keyword evidence="3 10" id="KW-0812">Transmembrane</keyword>
<evidence type="ECO:0000259" key="11">
    <source>
        <dbReference type="PROSITE" id="PS50042"/>
    </source>
</evidence>
<keyword evidence="4 10" id="KW-1133">Transmembrane helix</keyword>
<evidence type="ECO:0000256" key="2">
    <source>
        <dbReference type="ARBA" id="ARBA00022448"/>
    </source>
</evidence>
<dbReference type="Pfam" id="PF00027">
    <property type="entry name" value="cNMP_binding"/>
    <property type="match status" value="1"/>
</dbReference>
<evidence type="ECO:0000256" key="10">
    <source>
        <dbReference type="SAM" id="Phobius"/>
    </source>
</evidence>
<dbReference type="InterPro" id="IPR050866">
    <property type="entry name" value="CNG_cation_channel"/>
</dbReference>
<dbReference type="PROSITE" id="PS00888">
    <property type="entry name" value="CNMP_BINDING_1"/>
    <property type="match status" value="1"/>
</dbReference>
<protein>
    <submittedName>
        <fullName evidence="13">Cyclic nucleotide-binding domain-containing protein</fullName>
    </submittedName>
</protein>
<dbReference type="PROSITE" id="PS00889">
    <property type="entry name" value="CNMP_BINDING_2"/>
    <property type="match status" value="1"/>
</dbReference>
<dbReference type="Gene3D" id="1.10.287.70">
    <property type="match status" value="1"/>
</dbReference>
<dbReference type="Gene3D" id="2.60.120.10">
    <property type="entry name" value="Jelly Rolls"/>
    <property type="match status" value="1"/>
</dbReference>
<evidence type="ECO:0000256" key="7">
    <source>
        <dbReference type="ARBA" id="ARBA00023286"/>
    </source>
</evidence>
<accession>A0A914Z6K0</accession>
<keyword evidence="2" id="KW-0813">Transport</keyword>
<evidence type="ECO:0000256" key="6">
    <source>
        <dbReference type="ARBA" id="ARBA00023136"/>
    </source>
</evidence>
<evidence type="ECO:0000256" key="4">
    <source>
        <dbReference type="ARBA" id="ARBA00022989"/>
    </source>
</evidence>
<keyword evidence="8" id="KW-0407">Ion channel</keyword>
<dbReference type="WBParaSite" id="PSU_v2.g7531.t1">
    <property type="protein sequence ID" value="PSU_v2.g7531.t1"/>
    <property type="gene ID" value="PSU_v2.g7531"/>
</dbReference>
<dbReference type="InterPro" id="IPR018490">
    <property type="entry name" value="cNMP-bd_dom_sf"/>
</dbReference>
<feature type="transmembrane region" description="Helical" evidence="10">
    <location>
        <begin position="509"/>
        <end position="528"/>
    </location>
</feature>
<keyword evidence="6 10" id="KW-0472">Membrane</keyword>
<dbReference type="Gene3D" id="1.10.287.630">
    <property type="entry name" value="Helix hairpin bin"/>
    <property type="match status" value="1"/>
</dbReference>
<evidence type="ECO:0000256" key="1">
    <source>
        <dbReference type="ARBA" id="ARBA00004141"/>
    </source>
</evidence>
<feature type="transmembrane region" description="Helical" evidence="10">
    <location>
        <begin position="434"/>
        <end position="452"/>
    </location>
</feature>
<dbReference type="SUPFAM" id="SSF81324">
    <property type="entry name" value="Voltage-gated potassium channels"/>
    <property type="match status" value="1"/>
</dbReference>
<dbReference type="GO" id="GO:0044877">
    <property type="term" value="F:protein-containing complex binding"/>
    <property type="evidence" value="ECO:0007669"/>
    <property type="project" value="TreeGrafter"/>
</dbReference>
<dbReference type="FunFam" id="1.10.287.630:FF:000001">
    <property type="entry name" value="Cyclic nucleotide-gated channel alpha 3"/>
    <property type="match status" value="1"/>
</dbReference>
<dbReference type="SUPFAM" id="SSF51206">
    <property type="entry name" value="cAMP-binding domain-like"/>
    <property type="match status" value="1"/>
</dbReference>
<reference evidence="13" key="1">
    <citation type="submission" date="2022-11" db="UniProtKB">
        <authorList>
            <consortium name="WormBaseParasite"/>
        </authorList>
    </citation>
    <scope>IDENTIFICATION</scope>
</reference>
<evidence type="ECO:0000256" key="8">
    <source>
        <dbReference type="ARBA" id="ARBA00023303"/>
    </source>
</evidence>
<comment type="subcellular location">
    <subcellularLocation>
        <location evidence="1">Membrane</location>
        <topology evidence="1">Multi-pass membrane protein</topology>
    </subcellularLocation>
</comment>
<dbReference type="PANTHER" id="PTHR45638:SF1">
    <property type="entry name" value="CYCLIC NUCLEOTIDE-GATED ION CHANNEL SUBUNIT B, ISOFORM A"/>
    <property type="match status" value="1"/>
</dbReference>
<evidence type="ECO:0000256" key="5">
    <source>
        <dbReference type="ARBA" id="ARBA00023065"/>
    </source>
</evidence>
<dbReference type="InterPro" id="IPR000595">
    <property type="entry name" value="cNMP-bd_dom"/>
</dbReference>
<evidence type="ECO:0000313" key="13">
    <source>
        <dbReference type="WBParaSite" id="PSU_v2.g7531.t1"/>
    </source>
</evidence>
<dbReference type="PROSITE" id="PS50042">
    <property type="entry name" value="CNMP_BINDING_3"/>
    <property type="match status" value="1"/>
</dbReference>
<dbReference type="GO" id="GO:0030553">
    <property type="term" value="F:cGMP binding"/>
    <property type="evidence" value="ECO:0007669"/>
    <property type="project" value="TreeGrafter"/>
</dbReference>
<feature type="transmembrane region" description="Helical" evidence="10">
    <location>
        <begin position="390"/>
        <end position="413"/>
    </location>
</feature>
<dbReference type="CDD" id="cd00038">
    <property type="entry name" value="CAP_ED"/>
    <property type="match status" value="1"/>
</dbReference>
<evidence type="ECO:0000313" key="12">
    <source>
        <dbReference type="Proteomes" id="UP000887577"/>
    </source>
</evidence>
<dbReference type="GO" id="GO:0005886">
    <property type="term" value="C:plasma membrane"/>
    <property type="evidence" value="ECO:0007669"/>
    <property type="project" value="TreeGrafter"/>
</dbReference>
<dbReference type="SMART" id="SM00100">
    <property type="entry name" value="cNMP"/>
    <property type="match status" value="1"/>
</dbReference>
<dbReference type="GO" id="GO:0005222">
    <property type="term" value="F:intracellularly cAMP-activated cation channel activity"/>
    <property type="evidence" value="ECO:0007669"/>
    <property type="project" value="TreeGrafter"/>
</dbReference>
<dbReference type="InterPro" id="IPR018488">
    <property type="entry name" value="cNMP-bd_CS"/>
</dbReference>
<dbReference type="PANTHER" id="PTHR45638">
    <property type="entry name" value="CYCLIC NUCLEOTIDE-GATED CATION CHANNEL SUBUNIT A"/>
    <property type="match status" value="1"/>
</dbReference>
<proteinExistence type="predicted"/>
<name>A0A914Z6K0_9BILA</name>
<dbReference type="GO" id="GO:0017071">
    <property type="term" value="C:intracellular cyclic nucleotide activated cation channel complex"/>
    <property type="evidence" value="ECO:0007669"/>
    <property type="project" value="TreeGrafter"/>
</dbReference>
<dbReference type="InterPro" id="IPR014710">
    <property type="entry name" value="RmlC-like_jellyroll"/>
</dbReference>
<dbReference type="Proteomes" id="UP000887577">
    <property type="component" value="Unplaced"/>
</dbReference>
<feature type="region of interest" description="Disordered" evidence="9">
    <location>
        <begin position="76"/>
        <end position="130"/>
    </location>
</feature>